<keyword evidence="1" id="KW-1133">Transmembrane helix</keyword>
<gene>
    <name evidence="3" type="ORF">GCM10023333_41160</name>
</gene>
<sequence>MARRFEHWSRLSAWSIVSFSLSFIRSIVSNGYALIPLLFAGWQQGFSAFWLGLIGTGFGLLVLLYAVVQWAKFRFRLLDDKLGLTLGVLVKKAQEIPLDKIQNVRLEQPLYYRPMGLYSLVVETAGSKKDEATLAAISYRQALQLKQRLISTAPRQNATQVAENATRPESPTSQVLSQPPASALIKFGFYQNNLLWLAILLSPIFGQLDQPAVQQSALFQSVSHWLDQLQPQTLSSLLLLGLSAALGLLLLLSLISILSAVLKYHPYRLTLQDNALHRTGGLVAKQHDVLALHRVQAVQFRQPLLARILKLWTVSFKQVTGSEIEQRGSRPMLIPSLLRQNIASLLPQLSQLSSRASALPTHYHRIHIGWFWRRGPLTFIAPALATLAHAPIPLTLLLWLGATLYCGILYLRYRNWGYRLEGNDCWIHSGALGHQWTLIALQKVQHVAITQSPSQRRNQLASLELGLACGAQTIPYLPLNDARAIAERALALISADNGNWI</sequence>
<proteinExistence type="predicted"/>
<feature type="transmembrane region" description="Helical" evidence="1">
    <location>
        <begin position="12"/>
        <end position="35"/>
    </location>
</feature>
<feature type="domain" description="YdbS-like PH" evidence="2">
    <location>
        <begin position="413"/>
        <end position="487"/>
    </location>
</feature>
<feature type="transmembrane region" description="Helical" evidence="1">
    <location>
        <begin position="233"/>
        <end position="262"/>
    </location>
</feature>
<protein>
    <submittedName>
        <fullName evidence="3">PH domain-containing protein</fullName>
    </submittedName>
</protein>
<feature type="domain" description="YdbS-like PH" evidence="2">
    <location>
        <begin position="267"/>
        <end position="322"/>
    </location>
</feature>
<dbReference type="InterPro" id="IPR005182">
    <property type="entry name" value="YdbS-like_PH"/>
</dbReference>
<dbReference type="PANTHER" id="PTHR34473:SF2">
    <property type="entry name" value="UPF0699 TRANSMEMBRANE PROTEIN YDBT"/>
    <property type="match status" value="1"/>
</dbReference>
<comment type="caution">
    <text evidence="3">The sequence shown here is derived from an EMBL/GenBank/DDBJ whole genome shotgun (WGS) entry which is preliminary data.</text>
</comment>
<dbReference type="PANTHER" id="PTHR34473">
    <property type="entry name" value="UPF0699 TRANSMEMBRANE PROTEIN YDBS"/>
    <property type="match status" value="1"/>
</dbReference>
<feature type="transmembrane region" description="Helical" evidence="1">
    <location>
        <begin position="396"/>
        <end position="413"/>
    </location>
</feature>
<dbReference type="Proteomes" id="UP001499988">
    <property type="component" value="Unassembled WGS sequence"/>
</dbReference>
<evidence type="ECO:0000256" key="1">
    <source>
        <dbReference type="SAM" id="Phobius"/>
    </source>
</evidence>
<keyword evidence="1" id="KW-0472">Membrane</keyword>
<feature type="domain" description="YdbS-like PH" evidence="2">
    <location>
        <begin position="70"/>
        <end position="148"/>
    </location>
</feature>
<reference evidence="4" key="1">
    <citation type="journal article" date="2019" name="Int. J. Syst. Evol. Microbiol.">
        <title>The Global Catalogue of Microorganisms (GCM) 10K type strain sequencing project: providing services to taxonomists for standard genome sequencing and annotation.</title>
        <authorList>
            <consortium name="The Broad Institute Genomics Platform"/>
            <consortium name="The Broad Institute Genome Sequencing Center for Infectious Disease"/>
            <person name="Wu L."/>
            <person name="Ma J."/>
        </authorList>
    </citation>
    <scope>NUCLEOTIDE SEQUENCE [LARGE SCALE GENOMIC DNA]</scope>
    <source>
        <strain evidence="4">JCM 18401</strain>
    </source>
</reference>
<feature type="transmembrane region" description="Helical" evidence="1">
    <location>
        <begin position="47"/>
        <end position="68"/>
    </location>
</feature>
<dbReference type="PIRSF" id="PIRSF026631">
    <property type="entry name" value="UCP026631"/>
    <property type="match status" value="1"/>
</dbReference>
<evidence type="ECO:0000259" key="2">
    <source>
        <dbReference type="Pfam" id="PF03703"/>
    </source>
</evidence>
<dbReference type="InterPro" id="IPR014529">
    <property type="entry name" value="UCP026631"/>
</dbReference>
<evidence type="ECO:0000313" key="3">
    <source>
        <dbReference type="EMBL" id="GAA4902808.1"/>
    </source>
</evidence>
<keyword evidence="1" id="KW-0812">Transmembrane</keyword>
<organism evidence="3 4">
    <name type="scientific">Ferrimonas pelagia</name>
    <dbReference type="NCBI Taxonomy" id="1177826"/>
    <lineage>
        <taxon>Bacteria</taxon>
        <taxon>Pseudomonadati</taxon>
        <taxon>Pseudomonadota</taxon>
        <taxon>Gammaproteobacteria</taxon>
        <taxon>Alteromonadales</taxon>
        <taxon>Ferrimonadaceae</taxon>
        <taxon>Ferrimonas</taxon>
    </lineage>
</organism>
<evidence type="ECO:0000313" key="4">
    <source>
        <dbReference type="Proteomes" id="UP001499988"/>
    </source>
</evidence>
<dbReference type="Pfam" id="PF03703">
    <property type="entry name" value="bPH_2"/>
    <property type="match status" value="3"/>
</dbReference>
<accession>A0ABP9FIN0</accession>
<name>A0ABP9FIN0_9GAMM</name>
<dbReference type="RefSeq" id="WP_345337406.1">
    <property type="nucleotide sequence ID" value="NZ_BAABJZ010000106.1"/>
</dbReference>
<keyword evidence="4" id="KW-1185">Reference proteome</keyword>
<dbReference type="EMBL" id="BAABJZ010000106">
    <property type="protein sequence ID" value="GAA4902808.1"/>
    <property type="molecule type" value="Genomic_DNA"/>
</dbReference>